<dbReference type="EMBL" id="LKAM01000003">
    <property type="protein sequence ID" value="KUM49363.1"/>
    <property type="molecule type" value="Genomic_DNA"/>
</dbReference>
<evidence type="ECO:0000313" key="1">
    <source>
        <dbReference type="EMBL" id="KUM49363.1"/>
    </source>
</evidence>
<name>A0A101M1U9_PICGL</name>
<comment type="caution">
    <text evidence="1">The sequence shown here is derived from an EMBL/GenBank/DDBJ whole genome shotgun (WGS) entry which is preliminary data.</text>
</comment>
<protein>
    <submittedName>
        <fullName evidence="1">Uncharacterized protein</fullName>
    </submittedName>
</protein>
<dbReference type="AlphaFoldDB" id="A0A101M1U9"/>
<reference evidence="1" key="1">
    <citation type="journal article" date="2015" name="Genome Biol. Evol.">
        <title>Organellar Genomes of White Spruce (Picea glauca): Assembly and Annotation.</title>
        <authorList>
            <person name="Jackman S.D."/>
            <person name="Warren R.L."/>
            <person name="Gibb E.A."/>
            <person name="Vandervalk B.P."/>
            <person name="Mohamadi H."/>
            <person name="Chu J."/>
            <person name="Raymond A."/>
            <person name="Pleasance S."/>
            <person name="Coope R."/>
            <person name="Wildung M.R."/>
            <person name="Ritland C.E."/>
            <person name="Bousquet J."/>
            <person name="Jones S.J."/>
            <person name="Bohlmann J."/>
            <person name="Birol I."/>
        </authorList>
    </citation>
    <scope>NUCLEOTIDE SEQUENCE [LARGE SCALE GENOMIC DNA]</scope>
    <source>
        <tissue evidence="1">Flushing bud</tissue>
    </source>
</reference>
<geneLocation type="mitochondrion" evidence="1"/>
<keyword evidence="1" id="KW-0496">Mitochondrion</keyword>
<gene>
    <name evidence="1" type="ORF">ABT39_MTgene3912</name>
</gene>
<organism evidence="1">
    <name type="scientific">Picea glauca</name>
    <name type="common">White spruce</name>
    <name type="synonym">Pinus glauca</name>
    <dbReference type="NCBI Taxonomy" id="3330"/>
    <lineage>
        <taxon>Eukaryota</taxon>
        <taxon>Viridiplantae</taxon>
        <taxon>Streptophyta</taxon>
        <taxon>Embryophyta</taxon>
        <taxon>Tracheophyta</taxon>
        <taxon>Spermatophyta</taxon>
        <taxon>Pinopsida</taxon>
        <taxon>Pinidae</taxon>
        <taxon>Conifers I</taxon>
        <taxon>Pinales</taxon>
        <taxon>Pinaceae</taxon>
        <taxon>Picea</taxon>
    </lineage>
</organism>
<sequence>MVKLFHSLALVLRKRYPLYAPSLLSAFWGYPSLPLPAGRASYRFLCFDFVMWTCNC</sequence>
<accession>A0A101M1U9</accession>
<proteinExistence type="predicted"/>